<keyword evidence="2" id="KW-1185">Reference proteome</keyword>
<evidence type="ECO:0000313" key="2">
    <source>
        <dbReference type="Proteomes" id="UP000092445"/>
    </source>
</evidence>
<dbReference type="Proteomes" id="UP000092445">
    <property type="component" value="Unassembled WGS sequence"/>
</dbReference>
<dbReference type="VEuPathDB" id="VectorBase:GPAI006229"/>
<evidence type="ECO:0000313" key="1">
    <source>
        <dbReference type="EnsemblMetazoa" id="GPAI006229-PA"/>
    </source>
</evidence>
<dbReference type="EnsemblMetazoa" id="GPAI006229-RA">
    <property type="protein sequence ID" value="GPAI006229-PA"/>
    <property type="gene ID" value="GPAI006229"/>
</dbReference>
<organism evidence="1 2">
    <name type="scientific">Glossina pallidipes</name>
    <name type="common">Tsetse fly</name>
    <dbReference type="NCBI Taxonomy" id="7398"/>
    <lineage>
        <taxon>Eukaryota</taxon>
        <taxon>Metazoa</taxon>
        <taxon>Ecdysozoa</taxon>
        <taxon>Arthropoda</taxon>
        <taxon>Hexapoda</taxon>
        <taxon>Insecta</taxon>
        <taxon>Pterygota</taxon>
        <taxon>Neoptera</taxon>
        <taxon>Endopterygota</taxon>
        <taxon>Diptera</taxon>
        <taxon>Brachycera</taxon>
        <taxon>Muscomorpha</taxon>
        <taxon>Hippoboscoidea</taxon>
        <taxon>Glossinidae</taxon>
        <taxon>Glossina</taxon>
    </lineage>
</organism>
<protein>
    <submittedName>
        <fullName evidence="1">Uncharacterized protein</fullName>
    </submittedName>
</protein>
<dbReference type="AlphaFoldDB" id="A0A1A9Z7I7"/>
<reference evidence="1" key="2">
    <citation type="submission" date="2020-05" db="UniProtKB">
        <authorList>
            <consortium name="EnsemblMetazoa"/>
        </authorList>
    </citation>
    <scope>IDENTIFICATION</scope>
    <source>
        <strain evidence="1">IAEA</strain>
    </source>
</reference>
<sequence length="112" mass="12724">MVSEDLFINSANFLPTSNLMKASCSLIAVSPSVAAGVVEVEEDEEDEEEDDLPRNTTQILKRAFLEEKIEILEFFFFRLVKDLSLPCPSTVMRKVPKSLKTTGDELKRNKLW</sequence>
<accession>A0A1A9Z7I7</accession>
<proteinExistence type="predicted"/>
<name>A0A1A9Z7I7_GLOPL</name>
<reference evidence="2" key="1">
    <citation type="submission" date="2014-03" db="EMBL/GenBank/DDBJ databases">
        <authorList>
            <person name="Aksoy S."/>
            <person name="Warren W."/>
            <person name="Wilson R.K."/>
        </authorList>
    </citation>
    <scope>NUCLEOTIDE SEQUENCE [LARGE SCALE GENOMIC DNA]</scope>
    <source>
        <strain evidence="2">IAEA</strain>
    </source>
</reference>